<evidence type="ECO:0000313" key="2">
    <source>
        <dbReference type="Proteomes" id="UP000078272"/>
    </source>
</evidence>
<name>A0A175RAJ2_9HYPH</name>
<dbReference type="InterPro" id="IPR001343">
    <property type="entry name" value="Hemolysn_Ca-bd"/>
</dbReference>
<gene>
    <name evidence="1" type="ORF">NS226_10745</name>
</gene>
<dbReference type="OrthoDB" id="7909159at2"/>
<dbReference type="EMBL" id="LDPZ01000021">
    <property type="protein sequence ID" value="KTQ95616.1"/>
    <property type="molecule type" value="Genomic_DNA"/>
</dbReference>
<accession>A0A175RAJ2</accession>
<dbReference type="AlphaFoldDB" id="A0A175RAJ2"/>
<comment type="caution">
    <text evidence="1">The sequence shown here is derived from an EMBL/GenBank/DDBJ whole genome shotgun (WGS) entry which is preliminary data.</text>
</comment>
<dbReference type="Pfam" id="PF00353">
    <property type="entry name" value="HemolysinCabind"/>
    <property type="match status" value="3"/>
</dbReference>
<dbReference type="RefSeq" id="WP_058634998.1">
    <property type="nucleotide sequence ID" value="NZ_LDPZ01000021.1"/>
</dbReference>
<evidence type="ECO:0000313" key="1">
    <source>
        <dbReference type="EMBL" id="KTQ95616.1"/>
    </source>
</evidence>
<dbReference type="Proteomes" id="UP000078272">
    <property type="component" value="Unassembled WGS sequence"/>
</dbReference>
<dbReference type="PRINTS" id="PR00313">
    <property type="entry name" value="CABNDNGRPT"/>
</dbReference>
<protein>
    <submittedName>
        <fullName evidence="1">Uncharacterized protein</fullName>
    </submittedName>
</protein>
<reference evidence="1 2" key="1">
    <citation type="journal article" date="2016" name="Front. Microbiol.">
        <title>Genomic Resource of Rice Seed Associated Bacteria.</title>
        <authorList>
            <person name="Midha S."/>
            <person name="Bansal K."/>
            <person name="Sharma S."/>
            <person name="Kumar N."/>
            <person name="Patil P.P."/>
            <person name="Chaudhry V."/>
            <person name="Patil P.B."/>
        </authorList>
    </citation>
    <scope>NUCLEOTIDE SEQUENCE [LARGE SCALE GENOMIC DNA]</scope>
    <source>
        <strain evidence="1 2">NS226</strain>
    </source>
</reference>
<organism evidence="1 2">
    <name type="scientific">Aureimonas ureilytica</name>
    <dbReference type="NCBI Taxonomy" id="401562"/>
    <lineage>
        <taxon>Bacteria</taxon>
        <taxon>Pseudomonadati</taxon>
        <taxon>Pseudomonadota</taxon>
        <taxon>Alphaproteobacteria</taxon>
        <taxon>Hyphomicrobiales</taxon>
        <taxon>Aurantimonadaceae</taxon>
        <taxon>Aureimonas</taxon>
    </lineage>
</organism>
<proteinExistence type="predicted"/>
<dbReference type="PATRIC" id="fig|401562.3.peg.1646"/>
<dbReference type="GO" id="GO:0005509">
    <property type="term" value="F:calcium ion binding"/>
    <property type="evidence" value="ECO:0007669"/>
    <property type="project" value="InterPro"/>
</dbReference>
<sequence length="836" mass="81842">MANTLAFDAQYYLQQNPDVAAAVSRGLITAQQHYEQFGRFESRNPNAYFNTAYYLGQYPDVAAAGVNPLTHFLTFGAIEGRFENLTAQNAIDTDGNGFANEFNATAYLSANPDVAAAVQSGALKSAFQHFIEFGQFEGRTATLANGTTVTGPLGNAGSSANLVLTTGVDNLTGTSGNDTFIADNSGASTTLQLNATDTINGGLGNDTLKVYLGSNALAVPNATITNVENLYINGGAVSANTSLDVTKMTGLTSVVLDSVAETAGKTLTVTTSGQSVTLQNSSVASGSGTFTTALTSTSDTSAKVVLNNVTTGTSGVTQTVDFAGTKVATANITSTGSANAVTLTNTGTALTALNVLGDKAVVISENLSGLKTINASAATGNVTVDTSAGPANAALSFTGGAGNDKIIFASGAITSTTVLDGGAGTDTLAIKDVSLTSANAGINAAKNFEILSFVGGVTDGATPANNQGIIADLSKVTSVSQFSIDSATTGATSTAGVSFSGEANTHTIILNANVTGGAGSSSAGATGLVVTPMTDNASNIANLVLDGVTVTGGAGNGTNQNGGAAVNLSSFETVNITSSFNSAGTGSNALVGGALTGTGTAGSGLLVGANATVNISGSADINLGSIVSNFGASTNNNLILNAANLSGKLTAVTGAGNDVITGGSGINAITLGGGADTVDLSRSTAKADVITFSSAVGTLKTGVAISGFTDVTTNGDKLVLLNGTTIAAAGSAVTSGSGATAVTATIGNGGVVSFSNVGASAGLSDYVDAAFKAIGANAHTAAAFQFNGDTYVVEEVGGTGGQFDAGTDLVVKLVGVTSATGGLSTTASDSTHILIG</sequence>